<dbReference type="Pfam" id="PF00072">
    <property type="entry name" value="Response_reg"/>
    <property type="match status" value="1"/>
</dbReference>
<evidence type="ECO:0000313" key="17">
    <source>
        <dbReference type="Proteomes" id="UP000306236"/>
    </source>
</evidence>
<feature type="region of interest" description="Disordered" evidence="11">
    <location>
        <begin position="819"/>
        <end position="846"/>
    </location>
</feature>
<dbReference type="SUPFAM" id="SSF55874">
    <property type="entry name" value="ATPase domain of HSP90 chaperone/DNA topoisomerase II/histidine kinase"/>
    <property type="match status" value="1"/>
</dbReference>
<evidence type="ECO:0000256" key="7">
    <source>
        <dbReference type="ARBA" id="ARBA00058004"/>
    </source>
</evidence>
<evidence type="ECO:0000256" key="12">
    <source>
        <dbReference type="SAM" id="Phobius"/>
    </source>
</evidence>
<dbReference type="CDD" id="cd17546">
    <property type="entry name" value="REC_hyHK_CKI1_RcsC-like"/>
    <property type="match status" value="1"/>
</dbReference>
<dbReference type="Gene3D" id="3.30.565.10">
    <property type="entry name" value="Histidine kinase-like ATPase, C-terminal domain"/>
    <property type="match status" value="1"/>
</dbReference>
<organism evidence="16 17">
    <name type="scientific">Lampropedia aestuarii</name>
    <dbReference type="NCBI Taxonomy" id="2562762"/>
    <lineage>
        <taxon>Bacteria</taxon>
        <taxon>Pseudomonadati</taxon>
        <taxon>Pseudomonadota</taxon>
        <taxon>Betaproteobacteria</taxon>
        <taxon>Burkholderiales</taxon>
        <taxon>Comamonadaceae</taxon>
        <taxon>Lampropedia</taxon>
    </lineage>
</organism>
<dbReference type="GO" id="GO:0000155">
    <property type="term" value="F:phosphorelay sensor kinase activity"/>
    <property type="evidence" value="ECO:0007669"/>
    <property type="project" value="InterPro"/>
</dbReference>
<reference evidence="16 17" key="1">
    <citation type="submission" date="2019-04" db="EMBL/GenBank/DDBJ databases">
        <title>Lampropedia sp YIM MLB12 draf genome.</title>
        <authorList>
            <person name="Wang Y.-X."/>
        </authorList>
    </citation>
    <scope>NUCLEOTIDE SEQUENCE [LARGE SCALE GENOMIC DNA]</scope>
    <source>
        <strain evidence="16 17">YIM MLB12</strain>
    </source>
</reference>
<dbReference type="InterPro" id="IPR036890">
    <property type="entry name" value="HATPase_C_sf"/>
</dbReference>
<dbReference type="FunFam" id="3.30.565.10:FF:000010">
    <property type="entry name" value="Sensor histidine kinase RcsC"/>
    <property type="match status" value="1"/>
</dbReference>
<dbReference type="InterPro" id="IPR004358">
    <property type="entry name" value="Sig_transdc_His_kin-like_C"/>
</dbReference>
<dbReference type="SUPFAM" id="SSF47384">
    <property type="entry name" value="Homodimeric domain of signal transducing histidine kinase"/>
    <property type="match status" value="1"/>
</dbReference>
<dbReference type="CDD" id="cd16922">
    <property type="entry name" value="HATPase_EvgS-ArcB-TorS-like"/>
    <property type="match status" value="1"/>
</dbReference>
<evidence type="ECO:0000256" key="1">
    <source>
        <dbReference type="ARBA" id="ARBA00000085"/>
    </source>
</evidence>
<dbReference type="InterPro" id="IPR011006">
    <property type="entry name" value="CheY-like_superfamily"/>
</dbReference>
<evidence type="ECO:0000256" key="8">
    <source>
        <dbReference type="ARBA" id="ARBA00070152"/>
    </source>
</evidence>
<feature type="transmembrane region" description="Helical" evidence="12">
    <location>
        <begin position="198"/>
        <end position="221"/>
    </location>
</feature>
<dbReference type="GO" id="GO:0005886">
    <property type="term" value="C:plasma membrane"/>
    <property type="evidence" value="ECO:0007669"/>
    <property type="project" value="UniProtKB-SubCell"/>
</dbReference>
<dbReference type="CDD" id="cd00082">
    <property type="entry name" value="HisKA"/>
    <property type="match status" value="1"/>
</dbReference>
<feature type="modified residue" description="Phosphohistidine" evidence="9">
    <location>
        <position position="1053"/>
    </location>
</feature>
<dbReference type="Pfam" id="PF00512">
    <property type="entry name" value="HisKA"/>
    <property type="match status" value="1"/>
</dbReference>
<dbReference type="Gene3D" id="3.40.50.2300">
    <property type="match status" value="2"/>
</dbReference>
<dbReference type="Pfam" id="PF02518">
    <property type="entry name" value="HATPase_c"/>
    <property type="match status" value="1"/>
</dbReference>
<evidence type="ECO:0000256" key="11">
    <source>
        <dbReference type="SAM" id="MobiDB-lite"/>
    </source>
</evidence>
<keyword evidence="3 10" id="KW-0597">Phosphoprotein</keyword>
<keyword evidence="17" id="KW-1185">Reference proteome</keyword>
<evidence type="ECO:0000256" key="6">
    <source>
        <dbReference type="ARBA" id="ARBA00023026"/>
    </source>
</evidence>
<dbReference type="SMART" id="SM00388">
    <property type="entry name" value="HisKA"/>
    <property type="match status" value="1"/>
</dbReference>
<dbReference type="GO" id="GO:0005524">
    <property type="term" value="F:ATP binding"/>
    <property type="evidence" value="ECO:0007669"/>
    <property type="project" value="UniProtKB-KW"/>
</dbReference>
<evidence type="ECO:0000256" key="10">
    <source>
        <dbReference type="PROSITE-ProRule" id="PRU00169"/>
    </source>
</evidence>
<keyword evidence="4" id="KW-0732">Signal</keyword>
<dbReference type="PRINTS" id="PR00344">
    <property type="entry name" value="BCTRLSENSOR"/>
</dbReference>
<comment type="function">
    <text evidence="7">Member of the two-component regulatory system BvgS/BvgA. Phosphorylates BvgA via a four-step phosphorelay in response to environmental signals.</text>
</comment>
<keyword evidence="5" id="KW-0902">Two-component regulatory system</keyword>
<dbReference type="InterPro" id="IPR036097">
    <property type="entry name" value="HisK_dim/P_sf"/>
</dbReference>
<dbReference type="SUPFAM" id="SSF47226">
    <property type="entry name" value="Histidine-containing phosphotransfer domain, HPT domain"/>
    <property type="match status" value="1"/>
</dbReference>
<evidence type="ECO:0000256" key="3">
    <source>
        <dbReference type="ARBA" id="ARBA00022553"/>
    </source>
</evidence>
<evidence type="ECO:0000256" key="5">
    <source>
        <dbReference type="ARBA" id="ARBA00023012"/>
    </source>
</evidence>
<name>A0A4V3YX27_9BURK</name>
<accession>A0A4V3YX27</accession>
<dbReference type="EC" id="2.7.13.3" evidence="2"/>
<feature type="domain" description="Histidine kinase" evidence="13">
    <location>
        <begin position="450"/>
        <end position="671"/>
    </location>
</feature>
<evidence type="ECO:0000256" key="9">
    <source>
        <dbReference type="PROSITE-ProRule" id="PRU00110"/>
    </source>
</evidence>
<dbReference type="InterPro" id="IPR003661">
    <property type="entry name" value="HisK_dim/P_dom"/>
</dbReference>
<keyword evidence="12" id="KW-0812">Transmembrane</keyword>
<dbReference type="SUPFAM" id="SSF52172">
    <property type="entry name" value="CheY-like"/>
    <property type="match status" value="2"/>
</dbReference>
<feature type="modified residue" description="4-aspartylphosphate" evidence="10">
    <location>
        <position position="906"/>
    </location>
</feature>
<keyword evidence="6" id="KW-0843">Virulence</keyword>
<comment type="caution">
    <text evidence="16">The sequence shown here is derived from an EMBL/GenBank/DDBJ whole genome shotgun (WGS) entry which is preliminary data.</text>
</comment>
<proteinExistence type="predicted"/>
<evidence type="ECO:0000256" key="4">
    <source>
        <dbReference type="ARBA" id="ARBA00022729"/>
    </source>
</evidence>
<dbReference type="InterPro" id="IPR036641">
    <property type="entry name" value="HPT_dom_sf"/>
</dbReference>
<dbReference type="Gene3D" id="1.20.120.160">
    <property type="entry name" value="HPT domain"/>
    <property type="match status" value="1"/>
</dbReference>
<dbReference type="RefSeq" id="WP_136406177.1">
    <property type="nucleotide sequence ID" value="NZ_SSWX01000009.1"/>
</dbReference>
<dbReference type="PANTHER" id="PTHR45339">
    <property type="entry name" value="HYBRID SIGNAL TRANSDUCTION HISTIDINE KINASE J"/>
    <property type="match status" value="1"/>
</dbReference>
<dbReference type="AlphaFoldDB" id="A0A4V3YX27"/>
<comment type="catalytic activity">
    <reaction evidence="1">
        <text>ATP + protein L-histidine = ADP + protein N-phospho-L-histidine.</text>
        <dbReference type="EC" id="2.7.13.3"/>
    </reaction>
</comment>
<evidence type="ECO:0000256" key="2">
    <source>
        <dbReference type="ARBA" id="ARBA00012438"/>
    </source>
</evidence>
<dbReference type="PANTHER" id="PTHR45339:SF5">
    <property type="entry name" value="HISTIDINE KINASE"/>
    <property type="match status" value="1"/>
</dbReference>
<evidence type="ECO:0000259" key="13">
    <source>
        <dbReference type="PROSITE" id="PS50109"/>
    </source>
</evidence>
<evidence type="ECO:0000313" key="16">
    <source>
        <dbReference type="EMBL" id="THJ33642.1"/>
    </source>
</evidence>
<dbReference type="InterPro" id="IPR001789">
    <property type="entry name" value="Sig_transdc_resp-reg_receiver"/>
</dbReference>
<dbReference type="Pfam" id="PF01627">
    <property type="entry name" value="Hpt"/>
    <property type="match status" value="1"/>
</dbReference>
<dbReference type="InterPro" id="IPR003594">
    <property type="entry name" value="HATPase_dom"/>
</dbReference>
<protein>
    <recommendedName>
        <fullName evidence="8">Virulence sensor protein BvgS</fullName>
        <ecNumber evidence="2">2.7.13.3</ecNumber>
    </recommendedName>
</protein>
<dbReference type="PROSITE" id="PS50109">
    <property type="entry name" value="HIS_KIN"/>
    <property type="match status" value="1"/>
</dbReference>
<dbReference type="Gene3D" id="1.10.287.130">
    <property type="match status" value="1"/>
</dbReference>
<feature type="domain" description="Response regulatory" evidence="14">
    <location>
        <begin position="851"/>
        <end position="973"/>
    </location>
</feature>
<keyword evidence="12" id="KW-1133">Transmembrane helix</keyword>
<feature type="transmembrane region" description="Helical" evidence="12">
    <location>
        <begin position="22"/>
        <end position="44"/>
    </location>
</feature>
<feature type="domain" description="Response regulatory" evidence="14">
    <location>
        <begin position="687"/>
        <end position="807"/>
    </location>
</feature>
<dbReference type="Proteomes" id="UP000306236">
    <property type="component" value="Unassembled WGS sequence"/>
</dbReference>
<dbReference type="OrthoDB" id="5519028at2"/>
<dbReference type="SMART" id="SM00387">
    <property type="entry name" value="HATPase_c"/>
    <property type="match status" value="1"/>
</dbReference>
<evidence type="ECO:0000259" key="14">
    <source>
        <dbReference type="PROSITE" id="PS50110"/>
    </source>
</evidence>
<dbReference type="SMART" id="SM00448">
    <property type="entry name" value="REC"/>
    <property type="match status" value="1"/>
</dbReference>
<feature type="domain" description="HPt" evidence="15">
    <location>
        <begin position="1014"/>
        <end position="1108"/>
    </location>
</feature>
<evidence type="ECO:0000259" key="15">
    <source>
        <dbReference type="PROSITE" id="PS50894"/>
    </source>
</evidence>
<dbReference type="PROSITE" id="PS50110">
    <property type="entry name" value="RESPONSE_REGULATORY"/>
    <property type="match status" value="2"/>
</dbReference>
<sequence>MLAASDNHALQPRRTANAAQKLIVLGISIALILCAGILSLASAAKQQLHNRAARDQQTLRAIDLTERAQDVADSFSILSSAALDPKHTSQRFGVEWLNRSHQLSWTLDELAIVLEASETPHAALSQAQSHASSLSAAIQAQNQLVGDSPAAAEANQAIDNLTREINRQLSATRIILQRQLATGILQRASGVSQQLNNWAWFFVCVIVCLCAALTWFVWRWWQRPFSATAQALHQLTSKATEQSLIEATASTDIPDALASELHVLAHLIADGNRLALQAAQQAIGSRVSQQLFELAKTIPGVVFQYEYSSEGTRTCHFVSPKLNDFFPVSAAANNAHACEDASADMVFPADNLPSQDHAVPLGLTRSLFEQVFSAGHAQPEALAYDTALQFGETTQWVRTLATVARHSNGSTIINGVWLDVTDSIEQASALAKARQAAEQIAEEKARLLAVMSHEIRTPLNGILGMTQLALKGDLSARQTTRVESILSSSHHLMSIINDILEFSKIESGHVTLERTRFSLQQIIADACDLLAPRAAEKGLEFWSDIDADIEDQLLGDPYKIKQILINYLANAIKFTPSGDVSLQVRLTAQTEHTLSLQFDVRDTGIGIASEEQKKLFQAFHQADVSTTRKYGGTGLGLAISSHFASLLGGQTGVQSQLGQGSLFWFSAQVQRTQQAQPETACWLQHTKVLLVESHTPTRNALYTLLTRVFDCDVVAVNSGHNALLAVQAAGPQAPFELGLVAYRLIDGQAAQCINTLRQHGHHIPHWWLSAPPESIEDEWALQPLGVSRLLPKPINAITLRKAALDNSPLALKNDAQLPQATNTPPVAQPAAAAAHAPLQSHSQQGQRTRVRILVVDDNPLNRTIAAELLASRTDLDIQVDCVEDGHAAVVAVTSEDAPRYDAVLMDLQMPRLDGFSATRAIRAASMGNASPIFAMSAHHGQTEQQAALDSGVNGFIHKPIVEQELWSTLEQAGILPTQPTHTMPTEPTATADAPAQAGTDFDPQAWHELANSIPLPRAQALAEHFLQQSAEQLLAAQAAIAKQDWPTASGLLHQLSGTAGTFGLTGLGATAGALSDELRNKTASANLEMQLTQLQDCATAGQQALRALLQATGSKPQLP</sequence>
<keyword evidence="12" id="KW-0472">Membrane</keyword>
<gene>
    <name evidence="16" type="ORF">E8K88_08190</name>
</gene>
<comment type="caution">
    <text evidence="10">Lacks conserved residue(s) required for the propagation of feature annotation.</text>
</comment>
<dbReference type="EMBL" id="SSWX01000009">
    <property type="protein sequence ID" value="THJ33642.1"/>
    <property type="molecule type" value="Genomic_DNA"/>
</dbReference>
<dbReference type="InterPro" id="IPR005467">
    <property type="entry name" value="His_kinase_dom"/>
</dbReference>
<dbReference type="InterPro" id="IPR008207">
    <property type="entry name" value="Sig_transdc_His_kin_Hpt_dom"/>
</dbReference>
<feature type="compositionally biased region" description="Low complexity" evidence="11">
    <location>
        <begin position="819"/>
        <end position="844"/>
    </location>
</feature>
<dbReference type="PROSITE" id="PS50894">
    <property type="entry name" value="HPT"/>
    <property type="match status" value="1"/>
</dbReference>